<organism evidence="2 3">
    <name type="scientific">Roseibium alexandrii</name>
    <dbReference type="NCBI Taxonomy" id="388408"/>
    <lineage>
        <taxon>Bacteria</taxon>
        <taxon>Pseudomonadati</taxon>
        <taxon>Pseudomonadota</taxon>
        <taxon>Alphaproteobacteria</taxon>
        <taxon>Hyphomicrobiales</taxon>
        <taxon>Stappiaceae</taxon>
        <taxon>Roseibium</taxon>
    </lineage>
</organism>
<keyword evidence="3" id="KW-1185">Reference proteome</keyword>
<protein>
    <submittedName>
        <fullName evidence="2">Uncharacterized protein</fullName>
    </submittedName>
</protein>
<sequence>MSSTLVFSPDAKDFTSTRPTASGDRSSDKALICRSTPPSRLPAGKSTVFPAIWVATSETVRSRRRSSRSGISTRYSGDRYPLSSTLSMPRASRSSRICRANTFNACSGNGPRRASVATPSVKFAADTTGVSESTGSVVTAETACSTSDNAFCMSVPSKNSIRTEALPSRP</sequence>
<dbReference type="EMBL" id="CXWD01000008">
    <property type="protein sequence ID" value="CTQ70549.1"/>
    <property type="molecule type" value="Genomic_DNA"/>
</dbReference>
<evidence type="ECO:0000256" key="1">
    <source>
        <dbReference type="SAM" id="MobiDB-lite"/>
    </source>
</evidence>
<dbReference type="AlphaFoldDB" id="A0A0M7A6P2"/>
<evidence type="ECO:0000313" key="3">
    <source>
        <dbReference type="Proteomes" id="UP000053235"/>
    </source>
</evidence>
<dbReference type="Proteomes" id="UP000053235">
    <property type="component" value="Unassembled WGS sequence"/>
</dbReference>
<gene>
    <name evidence="2" type="ORF">LAX5112_02548</name>
</gene>
<feature type="compositionally biased region" description="Polar residues" evidence="1">
    <location>
        <begin position="82"/>
        <end position="93"/>
    </location>
</feature>
<dbReference type="STRING" id="388408.LAX5112_02548"/>
<feature type="region of interest" description="Disordered" evidence="1">
    <location>
        <begin position="63"/>
        <end position="93"/>
    </location>
</feature>
<feature type="region of interest" description="Disordered" evidence="1">
    <location>
        <begin position="1"/>
        <end position="39"/>
    </location>
</feature>
<name>A0A0M7A6P2_9HYPH</name>
<accession>A0A0M7A6P2</accession>
<reference evidence="3" key="1">
    <citation type="submission" date="2015-07" db="EMBL/GenBank/DDBJ databases">
        <authorList>
            <person name="Rodrigo-Torres Lidia"/>
            <person name="Arahal R.David."/>
        </authorList>
    </citation>
    <scope>NUCLEOTIDE SEQUENCE [LARGE SCALE GENOMIC DNA]</scope>
    <source>
        <strain evidence="3">CECT 5112</strain>
    </source>
</reference>
<evidence type="ECO:0000313" key="2">
    <source>
        <dbReference type="EMBL" id="CTQ70549.1"/>
    </source>
</evidence>
<proteinExistence type="predicted"/>